<evidence type="ECO:0000256" key="6">
    <source>
        <dbReference type="ARBA" id="ARBA00018569"/>
    </source>
</evidence>
<evidence type="ECO:0000313" key="14">
    <source>
        <dbReference type="Proteomes" id="UP000533269"/>
    </source>
</evidence>
<sequence length="320" mass="33885">MSVLVTGGAGYIGSHVVRLLQQRGERVVVVDDLSNGRVQRVGDAPVVQVDLGTDAAAGALASAFAEHDVDAVIHFAARKQVGESVAKPARYWAQNVGGTANLLQAMEDAGIGKLVFSSSAATYGAPATALVREDGPAEPINPYGQTKLVGEWMSRAAGVAWGLRAANLRYFNVAGAGWSDLGDAAVMNLIPIVFRALDEGRAPVVFGDDYPTPDGSCIRDYVHVLDLARAHLAALDHLAADERPFDTFNVGSGSGSSVFEVLRVVREVTGVDVQPDVRERRAGDPPQLVADVSRINDTLGWSTTKNLTDIVASAWEAWRA</sequence>
<dbReference type="Pfam" id="PF01370">
    <property type="entry name" value="Epimerase"/>
    <property type="match status" value="1"/>
</dbReference>
<evidence type="ECO:0000256" key="10">
    <source>
        <dbReference type="ARBA" id="ARBA00031367"/>
    </source>
</evidence>
<reference evidence="13 14" key="2">
    <citation type="submission" date="2020-08" db="EMBL/GenBank/DDBJ databases">
        <authorList>
            <person name="Partida-Martinez L."/>
            <person name="Huntemann M."/>
            <person name="Clum A."/>
            <person name="Wang J."/>
            <person name="Palaniappan K."/>
            <person name="Ritter S."/>
            <person name="Chen I.-M."/>
            <person name="Stamatis D."/>
            <person name="Reddy T."/>
            <person name="O'Malley R."/>
            <person name="Daum C."/>
            <person name="Shapiro N."/>
            <person name="Ivanova N."/>
            <person name="Kyrpides N."/>
            <person name="Woyke T."/>
        </authorList>
    </citation>
    <scope>NUCLEOTIDE SEQUENCE [LARGE SCALE GENOMIC DNA]</scope>
    <source>
        <strain evidence="13 14">AS2.23</strain>
    </source>
</reference>
<dbReference type="InterPro" id="IPR005886">
    <property type="entry name" value="UDP_G4E"/>
</dbReference>
<evidence type="ECO:0000259" key="12">
    <source>
        <dbReference type="Pfam" id="PF01370"/>
    </source>
</evidence>
<dbReference type="Gene3D" id="3.90.25.10">
    <property type="entry name" value="UDP-galactose 4-epimerase, domain 1"/>
    <property type="match status" value="1"/>
</dbReference>
<dbReference type="UniPathway" id="UPA00214"/>
<evidence type="ECO:0000256" key="5">
    <source>
        <dbReference type="ARBA" id="ARBA00013189"/>
    </source>
</evidence>
<keyword evidence="9" id="KW-0119">Carbohydrate metabolism</keyword>
<comment type="catalytic activity">
    <reaction evidence="1">
        <text>UDP-alpha-D-glucose = UDP-alpha-D-galactose</text>
        <dbReference type="Rhea" id="RHEA:22168"/>
        <dbReference type="ChEBI" id="CHEBI:58885"/>
        <dbReference type="ChEBI" id="CHEBI:66914"/>
        <dbReference type="EC" id="5.1.3.2"/>
    </reaction>
</comment>
<organism evidence="13 14">
    <name type="scientific">Kineococcus radiotolerans</name>
    <dbReference type="NCBI Taxonomy" id="131568"/>
    <lineage>
        <taxon>Bacteria</taxon>
        <taxon>Bacillati</taxon>
        <taxon>Actinomycetota</taxon>
        <taxon>Actinomycetes</taxon>
        <taxon>Kineosporiales</taxon>
        <taxon>Kineosporiaceae</taxon>
        <taxon>Kineococcus</taxon>
    </lineage>
</organism>
<evidence type="ECO:0000256" key="11">
    <source>
        <dbReference type="ARBA" id="ARBA00033067"/>
    </source>
</evidence>
<gene>
    <name evidence="13" type="ORF">FHR75_003042</name>
</gene>
<feature type="domain" description="NAD-dependent epimerase/dehydratase" evidence="12">
    <location>
        <begin position="3"/>
        <end position="251"/>
    </location>
</feature>
<name>A0A7W4TNK4_KINRA</name>
<keyword evidence="7" id="KW-0520">NAD</keyword>
<protein>
    <recommendedName>
        <fullName evidence="6">UDP-glucose 4-epimerase</fullName>
        <ecNumber evidence="5">5.1.3.2</ecNumber>
    </recommendedName>
    <alternativeName>
        <fullName evidence="11">Galactowaldenase</fullName>
    </alternativeName>
    <alternativeName>
        <fullName evidence="10">UDP-galactose 4-epimerase</fullName>
    </alternativeName>
</protein>
<dbReference type="GO" id="GO:0003978">
    <property type="term" value="F:UDP-glucose 4-epimerase activity"/>
    <property type="evidence" value="ECO:0007669"/>
    <property type="project" value="UniProtKB-EC"/>
</dbReference>
<evidence type="ECO:0000256" key="8">
    <source>
        <dbReference type="ARBA" id="ARBA00023235"/>
    </source>
</evidence>
<dbReference type="PANTHER" id="PTHR43725">
    <property type="entry name" value="UDP-GLUCOSE 4-EPIMERASE"/>
    <property type="match status" value="1"/>
</dbReference>
<dbReference type="GO" id="GO:0033499">
    <property type="term" value="P:galactose catabolic process via UDP-galactose, Leloir pathway"/>
    <property type="evidence" value="ECO:0007669"/>
    <property type="project" value="TreeGrafter"/>
</dbReference>
<evidence type="ECO:0000256" key="2">
    <source>
        <dbReference type="ARBA" id="ARBA00001911"/>
    </source>
</evidence>
<accession>A0A7W4TNK4</accession>
<dbReference type="EC" id="5.1.3.2" evidence="5"/>
<dbReference type="PANTHER" id="PTHR43725:SF53">
    <property type="entry name" value="UDP-ARABINOSE 4-EPIMERASE 1"/>
    <property type="match status" value="1"/>
</dbReference>
<keyword evidence="8 13" id="KW-0413">Isomerase</keyword>
<dbReference type="AlphaFoldDB" id="A0A7W4TNK4"/>
<dbReference type="SUPFAM" id="SSF51735">
    <property type="entry name" value="NAD(P)-binding Rossmann-fold domains"/>
    <property type="match status" value="1"/>
</dbReference>
<evidence type="ECO:0000256" key="4">
    <source>
        <dbReference type="ARBA" id="ARBA00007637"/>
    </source>
</evidence>
<evidence type="ECO:0000256" key="9">
    <source>
        <dbReference type="ARBA" id="ARBA00023277"/>
    </source>
</evidence>
<comment type="similarity">
    <text evidence="4">Belongs to the NAD(P)-dependent epimerase/dehydratase family.</text>
</comment>
<comment type="caution">
    <text evidence="13">The sequence shown here is derived from an EMBL/GenBank/DDBJ whole genome shotgun (WGS) entry which is preliminary data.</text>
</comment>
<evidence type="ECO:0000256" key="7">
    <source>
        <dbReference type="ARBA" id="ARBA00023027"/>
    </source>
</evidence>
<comment type="cofactor">
    <cofactor evidence="2">
        <name>NAD(+)</name>
        <dbReference type="ChEBI" id="CHEBI:57540"/>
    </cofactor>
</comment>
<dbReference type="Proteomes" id="UP000533269">
    <property type="component" value="Unassembled WGS sequence"/>
</dbReference>
<evidence type="ECO:0000256" key="1">
    <source>
        <dbReference type="ARBA" id="ARBA00000083"/>
    </source>
</evidence>
<dbReference type="NCBIfam" id="TIGR01179">
    <property type="entry name" value="galE"/>
    <property type="match status" value="1"/>
</dbReference>
<comment type="pathway">
    <text evidence="3">Carbohydrate metabolism; galactose metabolism.</text>
</comment>
<evidence type="ECO:0000256" key="3">
    <source>
        <dbReference type="ARBA" id="ARBA00004947"/>
    </source>
</evidence>
<reference evidence="13 14" key="1">
    <citation type="submission" date="2020-08" db="EMBL/GenBank/DDBJ databases">
        <title>The Agave Microbiome: Exploring the role of microbial communities in plant adaptations to desert environments.</title>
        <authorList>
            <person name="Partida-Martinez L.P."/>
        </authorList>
    </citation>
    <scope>NUCLEOTIDE SEQUENCE [LARGE SCALE GENOMIC DNA]</scope>
    <source>
        <strain evidence="13 14">AS2.23</strain>
    </source>
</reference>
<dbReference type="InterPro" id="IPR036291">
    <property type="entry name" value="NAD(P)-bd_dom_sf"/>
</dbReference>
<dbReference type="Gene3D" id="3.40.50.720">
    <property type="entry name" value="NAD(P)-binding Rossmann-like Domain"/>
    <property type="match status" value="1"/>
</dbReference>
<dbReference type="RefSeq" id="WP_183392087.1">
    <property type="nucleotide sequence ID" value="NZ_JACHVY010000003.1"/>
</dbReference>
<evidence type="ECO:0000313" key="13">
    <source>
        <dbReference type="EMBL" id="MBB2902211.1"/>
    </source>
</evidence>
<dbReference type="InterPro" id="IPR001509">
    <property type="entry name" value="Epimerase_deHydtase"/>
</dbReference>
<dbReference type="EMBL" id="JACHVY010000003">
    <property type="protein sequence ID" value="MBB2902211.1"/>
    <property type="molecule type" value="Genomic_DNA"/>
</dbReference>
<proteinExistence type="inferred from homology"/>